<reference evidence="1 2" key="1">
    <citation type="journal article" date="2013" name="Curr. Biol.">
        <title>The Genome of the Foraminiferan Reticulomyxa filosa.</title>
        <authorList>
            <person name="Glockner G."/>
            <person name="Hulsmann N."/>
            <person name="Schleicher M."/>
            <person name="Noegel A.A."/>
            <person name="Eichinger L."/>
            <person name="Gallinger C."/>
            <person name="Pawlowski J."/>
            <person name="Sierra R."/>
            <person name="Euteneuer U."/>
            <person name="Pillet L."/>
            <person name="Moustafa A."/>
            <person name="Platzer M."/>
            <person name="Groth M."/>
            <person name="Szafranski K."/>
            <person name="Schliwa M."/>
        </authorList>
    </citation>
    <scope>NUCLEOTIDE SEQUENCE [LARGE SCALE GENOMIC DNA]</scope>
</reference>
<evidence type="ECO:0000313" key="2">
    <source>
        <dbReference type="Proteomes" id="UP000023152"/>
    </source>
</evidence>
<gene>
    <name evidence="1" type="ORF">RFI_33248</name>
</gene>
<dbReference type="GO" id="GO:0007165">
    <property type="term" value="P:signal transduction"/>
    <property type="evidence" value="ECO:0007669"/>
    <property type="project" value="InterPro"/>
</dbReference>
<evidence type="ECO:0000313" key="1">
    <source>
        <dbReference type="EMBL" id="ETO04154.1"/>
    </source>
</evidence>
<dbReference type="AlphaFoldDB" id="X6LR87"/>
<dbReference type="Proteomes" id="UP000023152">
    <property type="component" value="Unassembled WGS sequence"/>
</dbReference>
<feature type="non-terminal residue" evidence="1">
    <location>
        <position position="107"/>
    </location>
</feature>
<dbReference type="SUPFAM" id="SSF47895">
    <property type="entry name" value="Transducin (alpha subunit), insertion domain"/>
    <property type="match status" value="1"/>
</dbReference>
<name>X6LR87_RETFI</name>
<proteinExistence type="predicted"/>
<comment type="caution">
    <text evidence="1">The sequence shown here is derived from an EMBL/GenBank/DDBJ whole genome shotgun (WGS) entry which is preliminary data.</text>
</comment>
<accession>X6LR87</accession>
<dbReference type="InterPro" id="IPR011025">
    <property type="entry name" value="GproteinA_insert"/>
</dbReference>
<keyword evidence="2" id="KW-1185">Reference proteome</keyword>
<sequence>MIRILRNDLVLQKSNVKCRKEELEEHNLEDKSLETFVDSLAQSQPSILTEELVHLDEQSAELIEKIWKDSGIKRTFQVKQTFADMDNTPYFLDRVRLYSQPNYKCFV</sequence>
<protein>
    <submittedName>
        <fullName evidence="1">Uncharacterized protein</fullName>
    </submittedName>
</protein>
<organism evidence="1 2">
    <name type="scientific">Reticulomyxa filosa</name>
    <dbReference type="NCBI Taxonomy" id="46433"/>
    <lineage>
        <taxon>Eukaryota</taxon>
        <taxon>Sar</taxon>
        <taxon>Rhizaria</taxon>
        <taxon>Retaria</taxon>
        <taxon>Foraminifera</taxon>
        <taxon>Monothalamids</taxon>
        <taxon>Reticulomyxidae</taxon>
        <taxon>Reticulomyxa</taxon>
    </lineage>
</organism>
<dbReference type="EMBL" id="ASPP01030006">
    <property type="protein sequence ID" value="ETO04154.1"/>
    <property type="molecule type" value="Genomic_DNA"/>
</dbReference>
<dbReference type="Gene3D" id="1.10.400.10">
    <property type="entry name" value="GI Alpha 1, domain 2-like"/>
    <property type="match status" value="1"/>
</dbReference>